<dbReference type="InterPro" id="IPR003591">
    <property type="entry name" value="Leu-rich_rpt_typical-subtyp"/>
</dbReference>
<dbReference type="InterPro" id="IPR032675">
    <property type="entry name" value="LRR_dom_sf"/>
</dbReference>
<dbReference type="PANTHER" id="PTHR48051:SF1">
    <property type="entry name" value="RAS SUPPRESSOR PROTEIN 1"/>
    <property type="match status" value="1"/>
</dbReference>
<feature type="compositionally biased region" description="Low complexity" evidence="3">
    <location>
        <begin position="492"/>
        <end position="509"/>
    </location>
</feature>
<feature type="compositionally biased region" description="Low complexity" evidence="3">
    <location>
        <begin position="26"/>
        <end position="40"/>
    </location>
</feature>
<dbReference type="Proteomes" id="UP001221757">
    <property type="component" value="Unassembled WGS sequence"/>
</dbReference>
<comment type="caution">
    <text evidence="4">The sequence shown here is derived from an EMBL/GenBank/DDBJ whole genome shotgun (WGS) entry which is preliminary data.</text>
</comment>
<dbReference type="InterPro" id="IPR001611">
    <property type="entry name" value="Leu-rich_rpt"/>
</dbReference>
<dbReference type="Gene3D" id="3.80.10.10">
    <property type="entry name" value="Ribonuclease Inhibitor"/>
    <property type="match status" value="1"/>
</dbReference>
<keyword evidence="1" id="KW-0433">Leucine-rich repeat</keyword>
<keyword evidence="2" id="KW-0677">Repeat</keyword>
<name>A0AAD7CXL1_MYCRO</name>
<feature type="compositionally biased region" description="Acidic residues" evidence="3">
    <location>
        <begin position="480"/>
        <end position="490"/>
    </location>
</feature>
<reference evidence="4" key="1">
    <citation type="submission" date="2023-03" db="EMBL/GenBank/DDBJ databases">
        <title>Massive genome expansion in bonnet fungi (Mycena s.s.) driven by repeated elements and novel gene families across ecological guilds.</title>
        <authorList>
            <consortium name="Lawrence Berkeley National Laboratory"/>
            <person name="Harder C.B."/>
            <person name="Miyauchi S."/>
            <person name="Viragh M."/>
            <person name="Kuo A."/>
            <person name="Thoen E."/>
            <person name="Andreopoulos B."/>
            <person name="Lu D."/>
            <person name="Skrede I."/>
            <person name="Drula E."/>
            <person name="Henrissat B."/>
            <person name="Morin E."/>
            <person name="Kohler A."/>
            <person name="Barry K."/>
            <person name="LaButti K."/>
            <person name="Morin E."/>
            <person name="Salamov A."/>
            <person name="Lipzen A."/>
            <person name="Mereny Z."/>
            <person name="Hegedus B."/>
            <person name="Baldrian P."/>
            <person name="Stursova M."/>
            <person name="Weitz H."/>
            <person name="Taylor A."/>
            <person name="Grigoriev I.V."/>
            <person name="Nagy L.G."/>
            <person name="Martin F."/>
            <person name="Kauserud H."/>
        </authorList>
    </citation>
    <scope>NUCLEOTIDE SEQUENCE</scope>
    <source>
        <strain evidence="4">CBHHK067</strain>
    </source>
</reference>
<protein>
    <recommendedName>
        <fullName evidence="6">Leucine rich repeat domain protein</fullName>
    </recommendedName>
</protein>
<dbReference type="AlphaFoldDB" id="A0AAD7CXL1"/>
<evidence type="ECO:0008006" key="6">
    <source>
        <dbReference type="Google" id="ProtNLM"/>
    </source>
</evidence>
<feature type="region of interest" description="Disordered" evidence="3">
    <location>
        <begin position="480"/>
        <end position="517"/>
    </location>
</feature>
<dbReference type="SUPFAM" id="SSF52075">
    <property type="entry name" value="Outer arm dynein light chain 1"/>
    <property type="match status" value="1"/>
</dbReference>
<dbReference type="SMART" id="SM00369">
    <property type="entry name" value="LRR_TYP"/>
    <property type="match status" value="2"/>
</dbReference>
<evidence type="ECO:0000256" key="3">
    <source>
        <dbReference type="SAM" id="MobiDB-lite"/>
    </source>
</evidence>
<dbReference type="InterPro" id="IPR050216">
    <property type="entry name" value="LRR_domain-containing"/>
</dbReference>
<evidence type="ECO:0000256" key="2">
    <source>
        <dbReference type="ARBA" id="ARBA00022737"/>
    </source>
</evidence>
<evidence type="ECO:0000313" key="4">
    <source>
        <dbReference type="EMBL" id="KAJ7668361.1"/>
    </source>
</evidence>
<feature type="region of interest" description="Disordered" evidence="3">
    <location>
        <begin position="1"/>
        <end position="92"/>
    </location>
</feature>
<evidence type="ECO:0000256" key="1">
    <source>
        <dbReference type="ARBA" id="ARBA00022614"/>
    </source>
</evidence>
<dbReference type="EMBL" id="JARKIE010000194">
    <property type="protein sequence ID" value="KAJ7668361.1"/>
    <property type="molecule type" value="Genomic_DNA"/>
</dbReference>
<gene>
    <name evidence="4" type="ORF">B0H17DRAFT_1087922</name>
</gene>
<proteinExistence type="predicted"/>
<dbReference type="Pfam" id="PF13855">
    <property type="entry name" value="LRR_8"/>
    <property type="match status" value="1"/>
</dbReference>
<accession>A0AAD7CXL1</accession>
<organism evidence="4 5">
    <name type="scientific">Mycena rosella</name>
    <name type="common">Pink bonnet</name>
    <name type="synonym">Agaricus rosellus</name>
    <dbReference type="NCBI Taxonomy" id="1033263"/>
    <lineage>
        <taxon>Eukaryota</taxon>
        <taxon>Fungi</taxon>
        <taxon>Dikarya</taxon>
        <taxon>Basidiomycota</taxon>
        <taxon>Agaricomycotina</taxon>
        <taxon>Agaricomycetes</taxon>
        <taxon>Agaricomycetidae</taxon>
        <taxon>Agaricales</taxon>
        <taxon>Marasmiineae</taxon>
        <taxon>Mycenaceae</taxon>
        <taxon>Mycena</taxon>
    </lineage>
</organism>
<keyword evidence="5" id="KW-1185">Reference proteome</keyword>
<sequence length="517" mass="56133">MFDVEDTRWSGAPSSSPPSSPTAYIDSSPASSPGPDDSVSFPDESDIFRESPPHGSPPLDPFAASAKGSWNPPEYEKGGKKNRRMSPSSPTRIRVKKPRLLGPEASLETVVASSPRTSISLTAEEKETVIWDTAISKMVDTGNGAIDLENCNLSTIPHASVLDLGKFCVLEDNAARLNARVVVPLGPPPLPLPRQFGRSFTAPAILGPGSLLSRVNERTANDIQLYLARNQISRLPVQLLFVERLTVLSLRNNKLKAIPPEVRNLRALHTLNVSGNQLRYLPAELADMILQALHVFPNPFLDPEEHLSAKHQLRHAKSAQGRVAISPPSRSSARVPPLVELAFRSMFLAESGVPCAQNHKRRLAQYYELPLDRDSGTVIPPHLRRVLHAVHPGSVCSDKASEPVDDEPSFGSCPSPRHDRVSMFVAAAEERYTWETVVAGVPVGGSVPLKWRGCQWGCLDFLGVGMEPPEIPNPGVADMEVDEQDGDPEFDGVFQPLFGGGVPPVLGRGSDFEDEEG</sequence>
<dbReference type="PANTHER" id="PTHR48051">
    <property type="match status" value="1"/>
</dbReference>
<evidence type="ECO:0000313" key="5">
    <source>
        <dbReference type="Proteomes" id="UP001221757"/>
    </source>
</evidence>
<dbReference type="GO" id="GO:0005737">
    <property type="term" value="C:cytoplasm"/>
    <property type="evidence" value="ECO:0007669"/>
    <property type="project" value="TreeGrafter"/>
</dbReference>